<dbReference type="Proteomes" id="UP001443914">
    <property type="component" value="Unassembled WGS sequence"/>
</dbReference>
<gene>
    <name evidence="1" type="ORF">RND81_13G050300</name>
</gene>
<evidence type="ECO:0000313" key="2">
    <source>
        <dbReference type="Proteomes" id="UP001443914"/>
    </source>
</evidence>
<protein>
    <recommendedName>
        <fullName evidence="3">Copia protein</fullName>
    </recommendedName>
</protein>
<comment type="caution">
    <text evidence="1">The sequence shown here is derived from an EMBL/GenBank/DDBJ whole genome shotgun (WGS) entry which is preliminary data.</text>
</comment>
<keyword evidence="2" id="KW-1185">Reference proteome</keyword>
<dbReference type="CDD" id="cd09272">
    <property type="entry name" value="RNase_HI_RT_Ty1"/>
    <property type="match status" value="1"/>
</dbReference>
<reference evidence="1" key="1">
    <citation type="submission" date="2024-03" db="EMBL/GenBank/DDBJ databases">
        <title>WGS assembly of Saponaria officinalis var. Norfolk2.</title>
        <authorList>
            <person name="Jenkins J."/>
            <person name="Shu S."/>
            <person name="Grimwood J."/>
            <person name="Barry K."/>
            <person name="Goodstein D."/>
            <person name="Schmutz J."/>
            <person name="Leebens-Mack J."/>
            <person name="Osbourn A."/>
        </authorList>
    </citation>
    <scope>NUCLEOTIDE SEQUENCE [LARGE SCALE GENOMIC DNA]</scope>
    <source>
        <strain evidence="1">JIC</strain>
    </source>
</reference>
<evidence type="ECO:0000313" key="1">
    <source>
        <dbReference type="EMBL" id="KAK9668310.1"/>
    </source>
</evidence>
<evidence type="ECO:0008006" key="3">
    <source>
        <dbReference type="Google" id="ProtNLM"/>
    </source>
</evidence>
<dbReference type="EMBL" id="JBDFQZ010000013">
    <property type="protein sequence ID" value="KAK9668310.1"/>
    <property type="molecule type" value="Genomic_DNA"/>
</dbReference>
<accession>A0AAW1GX18</accession>
<name>A0AAW1GX18_SAPOF</name>
<dbReference type="AlphaFoldDB" id="A0AAW1GX18"/>
<organism evidence="1 2">
    <name type="scientific">Saponaria officinalis</name>
    <name type="common">Common soapwort</name>
    <name type="synonym">Lychnis saponaria</name>
    <dbReference type="NCBI Taxonomy" id="3572"/>
    <lineage>
        <taxon>Eukaryota</taxon>
        <taxon>Viridiplantae</taxon>
        <taxon>Streptophyta</taxon>
        <taxon>Embryophyta</taxon>
        <taxon>Tracheophyta</taxon>
        <taxon>Spermatophyta</taxon>
        <taxon>Magnoliopsida</taxon>
        <taxon>eudicotyledons</taxon>
        <taxon>Gunneridae</taxon>
        <taxon>Pentapetalae</taxon>
        <taxon>Caryophyllales</taxon>
        <taxon>Caryophyllaceae</taxon>
        <taxon>Caryophylleae</taxon>
        <taxon>Saponaria</taxon>
    </lineage>
</organism>
<proteinExistence type="predicted"/>
<sequence length="74" mass="8345">MAKNPAFHGRTKHIDVPHHFIRKLVADGKIVLKFCGTNEQAADIFKKSLPQAKHQFFMAHLGVTDFESRGSVEN</sequence>